<dbReference type="EMBL" id="JAAXPG010000017">
    <property type="protein sequence ID" value="NKY99705.1"/>
    <property type="molecule type" value="Genomic_DNA"/>
</dbReference>
<protein>
    <submittedName>
        <fullName evidence="1">DNA-binding protein</fullName>
    </submittedName>
</protein>
<dbReference type="AlphaFoldDB" id="A0A7X6MHT6"/>
<dbReference type="GO" id="GO:0003677">
    <property type="term" value="F:DNA binding"/>
    <property type="evidence" value="ECO:0007669"/>
    <property type="project" value="UniProtKB-KW"/>
</dbReference>
<comment type="caution">
    <text evidence="1">The sequence shown here is derived from an EMBL/GenBank/DDBJ whole genome shotgun (WGS) entry which is preliminary data.</text>
</comment>
<evidence type="ECO:0000313" key="1">
    <source>
        <dbReference type="EMBL" id="NKY99705.1"/>
    </source>
</evidence>
<keyword evidence="1" id="KW-0238">DNA-binding</keyword>
<keyword evidence="2" id="KW-1185">Reference proteome</keyword>
<name>A0A7X6MHT6_9ACTN</name>
<dbReference type="InterPro" id="IPR011990">
    <property type="entry name" value="TPR-like_helical_dom_sf"/>
</dbReference>
<organism evidence="1 2">
    <name type="scientific">Nocardiopsis alborubida</name>
    <dbReference type="NCBI Taxonomy" id="146802"/>
    <lineage>
        <taxon>Bacteria</taxon>
        <taxon>Bacillati</taxon>
        <taxon>Actinomycetota</taxon>
        <taxon>Actinomycetes</taxon>
        <taxon>Streptosporangiales</taxon>
        <taxon>Nocardiopsidaceae</taxon>
        <taxon>Nocardiopsis</taxon>
    </lineage>
</organism>
<evidence type="ECO:0000313" key="2">
    <source>
        <dbReference type="Proteomes" id="UP000553209"/>
    </source>
</evidence>
<sequence>MELRVPPERVAEAVRSVSARVIALDTRYGARDTVDAAARAAARAREAVRTRFPGSADVLAATAELHQVTGWVAFDAERQRLSRRMTLTALDAAHGAGDRSMEYFALSQLAMQDVHLWQPTEARRVCEAALAAGPAGSVRTLFTLRLARAAAQEGERTRARKLIGETLSRYLEGPRRGDPVWTWWLTEAEIAWHRGMIGADAGEPGAAVEAFDRVAELIGAGGRAAGTGGSGRFLFHAAVSRLWALARARSWEEAETVLVRDVLPGLGSVASVRCERRLDEAVRLLDTARDRPSLRDTARWCAERSGAGVPEAPV</sequence>
<dbReference type="Gene3D" id="1.25.40.10">
    <property type="entry name" value="Tetratricopeptide repeat domain"/>
    <property type="match status" value="1"/>
</dbReference>
<dbReference type="Proteomes" id="UP000553209">
    <property type="component" value="Unassembled WGS sequence"/>
</dbReference>
<accession>A0A7X6MHT6</accession>
<reference evidence="1 2" key="1">
    <citation type="submission" date="2020-04" db="EMBL/GenBank/DDBJ databases">
        <title>MicrobeNet Type strains.</title>
        <authorList>
            <person name="Nicholson A.C."/>
        </authorList>
    </citation>
    <scope>NUCLEOTIDE SEQUENCE [LARGE SCALE GENOMIC DNA]</scope>
    <source>
        <strain evidence="1 2">ATCC 23612</strain>
    </source>
</reference>
<gene>
    <name evidence="1" type="ORF">HGB44_18840</name>
</gene>
<proteinExistence type="predicted"/>